<evidence type="ECO:0000259" key="2">
    <source>
        <dbReference type="Pfam" id="PF23868"/>
    </source>
</evidence>
<dbReference type="Proteomes" id="UP001172155">
    <property type="component" value="Unassembled WGS sequence"/>
</dbReference>
<feature type="region of interest" description="Disordered" evidence="1">
    <location>
        <begin position="17"/>
        <end position="57"/>
    </location>
</feature>
<dbReference type="InterPro" id="IPR056196">
    <property type="entry name" value="Mmc1_C"/>
</dbReference>
<reference evidence="3" key="1">
    <citation type="submission" date="2023-06" db="EMBL/GenBank/DDBJ databases">
        <title>Genome-scale phylogeny and comparative genomics of the fungal order Sordariales.</title>
        <authorList>
            <consortium name="Lawrence Berkeley National Laboratory"/>
            <person name="Hensen N."/>
            <person name="Bonometti L."/>
            <person name="Westerberg I."/>
            <person name="Brannstrom I.O."/>
            <person name="Guillou S."/>
            <person name="Cros-Aarteil S."/>
            <person name="Calhoun S."/>
            <person name="Haridas S."/>
            <person name="Kuo A."/>
            <person name="Mondo S."/>
            <person name="Pangilinan J."/>
            <person name="Riley R."/>
            <person name="LaButti K."/>
            <person name="Andreopoulos B."/>
            <person name="Lipzen A."/>
            <person name="Chen C."/>
            <person name="Yanf M."/>
            <person name="Daum C."/>
            <person name="Ng V."/>
            <person name="Clum A."/>
            <person name="Steindorff A."/>
            <person name="Ohm R."/>
            <person name="Martin F."/>
            <person name="Silar P."/>
            <person name="Natvig D."/>
            <person name="Lalanne C."/>
            <person name="Gautier V."/>
            <person name="Ament-velasquez S.L."/>
            <person name="Kruys A."/>
            <person name="Hutchinson M.I."/>
            <person name="Powell A.J."/>
            <person name="Barry K."/>
            <person name="Miller A.N."/>
            <person name="Grigoriev I.V."/>
            <person name="Debuchy R."/>
            <person name="Gladieux P."/>
            <person name="Thoren M.H."/>
            <person name="Johannesson H."/>
        </authorList>
    </citation>
    <scope>NUCLEOTIDE SEQUENCE</scope>
    <source>
        <strain evidence="3">SMH3187-1</strain>
    </source>
</reference>
<name>A0AA40F6T2_9PEZI</name>
<evidence type="ECO:0000256" key="1">
    <source>
        <dbReference type="SAM" id="MobiDB-lite"/>
    </source>
</evidence>
<dbReference type="PANTHER" id="PTHR38644">
    <property type="entry name" value="EXPRESSED PROTEIN"/>
    <property type="match status" value="1"/>
</dbReference>
<evidence type="ECO:0000313" key="3">
    <source>
        <dbReference type="EMBL" id="KAK0752215.1"/>
    </source>
</evidence>
<protein>
    <recommendedName>
        <fullName evidence="2">Mmc1 C-terminal domain-containing protein</fullName>
    </recommendedName>
</protein>
<feature type="domain" description="Mmc1 C-terminal" evidence="2">
    <location>
        <begin position="381"/>
        <end position="565"/>
    </location>
</feature>
<dbReference type="Pfam" id="PF23868">
    <property type="entry name" value="Mmc1_C"/>
    <property type="match status" value="1"/>
</dbReference>
<evidence type="ECO:0000313" key="4">
    <source>
        <dbReference type="Proteomes" id="UP001172155"/>
    </source>
</evidence>
<proteinExistence type="predicted"/>
<dbReference type="EMBL" id="JAUKUD010000002">
    <property type="protein sequence ID" value="KAK0752215.1"/>
    <property type="molecule type" value="Genomic_DNA"/>
</dbReference>
<dbReference type="Pfam" id="PF23867">
    <property type="entry name" value="Mmc1_N"/>
    <property type="match status" value="1"/>
</dbReference>
<dbReference type="AlphaFoldDB" id="A0AA40F6T2"/>
<keyword evidence="4" id="KW-1185">Reference proteome</keyword>
<gene>
    <name evidence="3" type="ORF">B0T18DRAFT_319999</name>
</gene>
<dbReference type="PANTHER" id="PTHR38644:SF1">
    <property type="entry name" value="EXPRESSED PROTEIN"/>
    <property type="match status" value="1"/>
</dbReference>
<accession>A0AA40F6T2</accession>
<organism evidence="3 4">
    <name type="scientific">Schizothecium vesticola</name>
    <dbReference type="NCBI Taxonomy" id="314040"/>
    <lineage>
        <taxon>Eukaryota</taxon>
        <taxon>Fungi</taxon>
        <taxon>Dikarya</taxon>
        <taxon>Ascomycota</taxon>
        <taxon>Pezizomycotina</taxon>
        <taxon>Sordariomycetes</taxon>
        <taxon>Sordariomycetidae</taxon>
        <taxon>Sordariales</taxon>
        <taxon>Schizotheciaceae</taxon>
        <taxon>Schizothecium</taxon>
    </lineage>
</organism>
<comment type="caution">
    <text evidence="3">The sequence shown here is derived from an EMBL/GenBank/DDBJ whole genome shotgun (WGS) entry which is preliminary data.</text>
</comment>
<sequence length="617" mass="66787">MLPRSIGTRRALLGARFLSRSPRRPTPSTSCSFATNSPPPRTPETKSPAAGTPEAARRDLSAALHDLEKLPESFTNPARVQLARHNLSQPAGHESIRLAVLAHRHGASTSSALAKKLLRLSLADPLQGEQPWEAQLEAHDLAQRPLLVRVVPAGLQESKKVPGTIETPTTHVIPELRVPSPVVRGAELEVLLMEDPEQPRFSVSRTTPEERLLTPEVTIAAVPEETPTPVPSPVHMALQVGEGEAAMRSILATPTPASAGDTAACAFQWGDKNLSDLTSTKMLGVDVSAAQDGLDAFRVSVSNALTYEAAWTKSNIGRINEWLRDNVQPNETGVTKPPVRHLIQSVLDRSRLALTEAQVEASRKPTPADRVVSPGAAARLTKALTGWSEAAHEELRHIVEDAFAHGPWHRLAWWKLLWRADDVGMVASEVLGKQFLLEAEKGVIFLSGRIDEAATTTHGEAPASASTSVEVHARVVFPRHIGDARRFLTERAGDLQTAAQRLVMWTAGQAGVTASLGGLVYLSGYGVYEAGSVAALGVVWGLTNLQRGWERARARWEDEVRVRGRQALQLTEQSVMTTLVRATAGREGKGVGGERAARLEKARGVVERAEEAFKRLK</sequence>